<reference evidence="1" key="1">
    <citation type="submission" date="2019-10" db="EMBL/GenBank/DDBJ databases">
        <authorList>
            <consortium name="DOE Joint Genome Institute"/>
            <person name="Kuo A."/>
            <person name="Miyauchi S."/>
            <person name="Kiss E."/>
            <person name="Drula E."/>
            <person name="Kohler A."/>
            <person name="Sanchez-Garcia M."/>
            <person name="Andreopoulos B."/>
            <person name="Barry K.W."/>
            <person name="Bonito G."/>
            <person name="Buee M."/>
            <person name="Carver A."/>
            <person name="Chen C."/>
            <person name="Cichocki N."/>
            <person name="Clum A."/>
            <person name="Culley D."/>
            <person name="Crous P.W."/>
            <person name="Fauchery L."/>
            <person name="Girlanda M."/>
            <person name="Hayes R."/>
            <person name="Keri Z."/>
            <person name="Labutti K."/>
            <person name="Lipzen A."/>
            <person name="Lombard V."/>
            <person name="Magnuson J."/>
            <person name="Maillard F."/>
            <person name="Morin E."/>
            <person name="Murat C."/>
            <person name="Nolan M."/>
            <person name="Ohm R."/>
            <person name="Pangilinan J."/>
            <person name="Pereira M."/>
            <person name="Perotto S."/>
            <person name="Peter M."/>
            <person name="Riley R."/>
            <person name="Sitrit Y."/>
            <person name="Stielow B."/>
            <person name="Szollosi G."/>
            <person name="Zifcakova L."/>
            <person name="Stursova M."/>
            <person name="Spatafora J.W."/>
            <person name="Tedersoo L."/>
            <person name="Vaario L.-M."/>
            <person name="Yamada A."/>
            <person name="Yan M."/>
            <person name="Wang P."/>
            <person name="Xu J."/>
            <person name="Bruns T."/>
            <person name="Baldrian P."/>
            <person name="Vilgalys R."/>
            <person name="Henrissat B."/>
            <person name="Grigoriev I.V."/>
            <person name="Hibbett D."/>
            <person name="Nagy L.G."/>
            <person name="Martin F.M."/>
        </authorList>
    </citation>
    <scope>NUCLEOTIDE SEQUENCE</scope>
    <source>
        <strain evidence="1">P2</strain>
    </source>
</reference>
<protein>
    <submittedName>
        <fullName evidence="1">Uncharacterized protein</fullName>
    </submittedName>
</protein>
<reference evidence="1" key="2">
    <citation type="journal article" date="2020" name="Nat. Commun.">
        <title>Large-scale genome sequencing of mycorrhizal fungi provides insights into the early evolution of symbiotic traits.</title>
        <authorList>
            <person name="Miyauchi S."/>
            <person name="Kiss E."/>
            <person name="Kuo A."/>
            <person name="Drula E."/>
            <person name="Kohler A."/>
            <person name="Sanchez-Garcia M."/>
            <person name="Morin E."/>
            <person name="Andreopoulos B."/>
            <person name="Barry K.W."/>
            <person name="Bonito G."/>
            <person name="Buee M."/>
            <person name="Carver A."/>
            <person name="Chen C."/>
            <person name="Cichocki N."/>
            <person name="Clum A."/>
            <person name="Culley D."/>
            <person name="Crous P.W."/>
            <person name="Fauchery L."/>
            <person name="Girlanda M."/>
            <person name="Hayes R.D."/>
            <person name="Keri Z."/>
            <person name="LaButti K."/>
            <person name="Lipzen A."/>
            <person name="Lombard V."/>
            <person name="Magnuson J."/>
            <person name="Maillard F."/>
            <person name="Murat C."/>
            <person name="Nolan M."/>
            <person name="Ohm R.A."/>
            <person name="Pangilinan J."/>
            <person name="Pereira M.F."/>
            <person name="Perotto S."/>
            <person name="Peter M."/>
            <person name="Pfister S."/>
            <person name="Riley R."/>
            <person name="Sitrit Y."/>
            <person name="Stielow J.B."/>
            <person name="Szollosi G."/>
            <person name="Zifcakova L."/>
            <person name="Stursova M."/>
            <person name="Spatafora J.W."/>
            <person name="Tedersoo L."/>
            <person name="Vaario L.M."/>
            <person name="Yamada A."/>
            <person name="Yan M."/>
            <person name="Wang P."/>
            <person name="Xu J."/>
            <person name="Bruns T."/>
            <person name="Baldrian P."/>
            <person name="Vilgalys R."/>
            <person name="Dunand C."/>
            <person name="Henrissat B."/>
            <person name="Grigoriev I.V."/>
            <person name="Hibbett D."/>
            <person name="Nagy L.G."/>
            <person name="Martin F.M."/>
        </authorList>
    </citation>
    <scope>NUCLEOTIDE SEQUENCE</scope>
    <source>
        <strain evidence="1">P2</strain>
    </source>
</reference>
<sequence>MVESTPEAQCLYENICQYNTTLVFTSLGVKADNTITTRGGSPPTFCIYRELCCKLGSLLPQDGEHPVYAQLYISDPWVALEHQIL</sequence>
<proteinExistence type="predicted"/>
<dbReference type="EMBL" id="MU118339">
    <property type="protein sequence ID" value="KAF9642855.1"/>
    <property type="molecule type" value="Genomic_DNA"/>
</dbReference>
<evidence type="ECO:0000313" key="2">
    <source>
        <dbReference type="Proteomes" id="UP000886501"/>
    </source>
</evidence>
<comment type="caution">
    <text evidence="1">The sequence shown here is derived from an EMBL/GenBank/DDBJ whole genome shotgun (WGS) entry which is preliminary data.</text>
</comment>
<accession>A0ACB6Z0D1</accession>
<name>A0ACB6Z0D1_THEGA</name>
<evidence type="ECO:0000313" key="1">
    <source>
        <dbReference type="EMBL" id="KAF9642855.1"/>
    </source>
</evidence>
<dbReference type="Proteomes" id="UP000886501">
    <property type="component" value="Unassembled WGS sequence"/>
</dbReference>
<gene>
    <name evidence="1" type="ORF">BDM02DRAFT_3105157</name>
</gene>
<organism evidence="1 2">
    <name type="scientific">Thelephora ganbajun</name>
    <name type="common">Ganba fungus</name>
    <dbReference type="NCBI Taxonomy" id="370292"/>
    <lineage>
        <taxon>Eukaryota</taxon>
        <taxon>Fungi</taxon>
        <taxon>Dikarya</taxon>
        <taxon>Basidiomycota</taxon>
        <taxon>Agaricomycotina</taxon>
        <taxon>Agaricomycetes</taxon>
        <taxon>Thelephorales</taxon>
        <taxon>Thelephoraceae</taxon>
        <taxon>Thelephora</taxon>
    </lineage>
</organism>
<keyword evidence="2" id="KW-1185">Reference proteome</keyword>